<proteinExistence type="predicted"/>
<name>A0ABP7BLA4_9MICO</name>
<feature type="compositionally biased region" description="Basic and acidic residues" evidence="1">
    <location>
        <begin position="124"/>
        <end position="135"/>
    </location>
</feature>
<feature type="region of interest" description="Disordered" evidence="1">
    <location>
        <begin position="116"/>
        <end position="135"/>
    </location>
</feature>
<evidence type="ECO:0000313" key="3">
    <source>
        <dbReference type="Proteomes" id="UP001410795"/>
    </source>
</evidence>
<protein>
    <recommendedName>
        <fullName evidence="4">Asp23/Gls24 family envelope stress response protein</fullName>
    </recommendedName>
</protein>
<dbReference type="RefSeq" id="WP_221860819.1">
    <property type="nucleotide sequence ID" value="NZ_JAIJZW010000019.1"/>
</dbReference>
<sequence length="135" mass="13634">MSQEQLLATAVETAIRSVPGVAGVFRAGTTVSKLVDVGARLVGAKDEAAPLVRIEESADGGRVDAAIGVQASAGAVDTVHRVHAAVDAALVQHGVVPAEIRVTVVHVDGIASPGPLSPGIPASLREDGQEHAPSW</sequence>
<reference evidence="3" key="1">
    <citation type="journal article" date="2019" name="Int. J. Syst. Evol. Microbiol.">
        <title>The Global Catalogue of Microorganisms (GCM) 10K type strain sequencing project: providing services to taxonomists for standard genome sequencing and annotation.</title>
        <authorList>
            <consortium name="The Broad Institute Genomics Platform"/>
            <consortium name="The Broad Institute Genome Sequencing Center for Infectious Disease"/>
            <person name="Wu L."/>
            <person name="Ma J."/>
        </authorList>
    </citation>
    <scope>NUCLEOTIDE SEQUENCE [LARGE SCALE GENOMIC DNA]</scope>
    <source>
        <strain evidence="3">JCM 16546</strain>
    </source>
</reference>
<organism evidence="2 3">
    <name type="scientific">Microbacterium marinilacus</name>
    <dbReference type="NCBI Taxonomy" id="415209"/>
    <lineage>
        <taxon>Bacteria</taxon>
        <taxon>Bacillati</taxon>
        <taxon>Actinomycetota</taxon>
        <taxon>Actinomycetes</taxon>
        <taxon>Micrococcales</taxon>
        <taxon>Microbacteriaceae</taxon>
        <taxon>Microbacterium</taxon>
    </lineage>
</organism>
<evidence type="ECO:0000313" key="2">
    <source>
        <dbReference type="EMBL" id="GAA3663620.1"/>
    </source>
</evidence>
<accession>A0ABP7BLA4</accession>
<comment type="caution">
    <text evidence="2">The sequence shown here is derived from an EMBL/GenBank/DDBJ whole genome shotgun (WGS) entry which is preliminary data.</text>
</comment>
<dbReference type="Proteomes" id="UP001410795">
    <property type="component" value="Unassembled WGS sequence"/>
</dbReference>
<evidence type="ECO:0000256" key="1">
    <source>
        <dbReference type="SAM" id="MobiDB-lite"/>
    </source>
</evidence>
<keyword evidence="3" id="KW-1185">Reference proteome</keyword>
<evidence type="ECO:0008006" key="4">
    <source>
        <dbReference type="Google" id="ProtNLM"/>
    </source>
</evidence>
<gene>
    <name evidence="2" type="ORF">GCM10022202_26860</name>
</gene>
<dbReference type="EMBL" id="BAAAYV010000013">
    <property type="protein sequence ID" value="GAA3663620.1"/>
    <property type="molecule type" value="Genomic_DNA"/>
</dbReference>